<organism evidence="2 3">
    <name type="scientific">Thomasclavelia cocleata</name>
    <dbReference type="NCBI Taxonomy" id="69824"/>
    <lineage>
        <taxon>Bacteria</taxon>
        <taxon>Bacillati</taxon>
        <taxon>Bacillota</taxon>
        <taxon>Erysipelotrichia</taxon>
        <taxon>Erysipelotrichales</taxon>
        <taxon>Coprobacillaceae</taxon>
        <taxon>Thomasclavelia</taxon>
    </lineage>
</organism>
<evidence type="ECO:0008006" key="5">
    <source>
        <dbReference type="Google" id="ProtNLM"/>
    </source>
</evidence>
<dbReference type="InterPro" id="IPR011009">
    <property type="entry name" value="Kinase-like_dom_sf"/>
</dbReference>
<accession>A0A1I0FD62</accession>
<dbReference type="OrthoDB" id="1640394at2"/>
<dbReference type="Proteomes" id="UP000198558">
    <property type="component" value="Unassembled WGS sequence"/>
</dbReference>
<evidence type="ECO:0000313" key="1">
    <source>
        <dbReference type="EMBL" id="GFI40890.1"/>
    </source>
</evidence>
<keyword evidence="3" id="KW-1185">Reference proteome</keyword>
<reference evidence="3" key="2">
    <citation type="submission" date="2016-10" db="EMBL/GenBank/DDBJ databases">
        <authorList>
            <person name="Varghese N."/>
            <person name="Submissions S."/>
        </authorList>
    </citation>
    <scope>NUCLEOTIDE SEQUENCE [LARGE SCALE GENOMIC DNA]</scope>
    <source>
        <strain evidence="3">DSM 1551</strain>
    </source>
</reference>
<evidence type="ECO:0000313" key="4">
    <source>
        <dbReference type="Proteomes" id="UP000490821"/>
    </source>
</evidence>
<dbReference type="SUPFAM" id="SSF56112">
    <property type="entry name" value="Protein kinase-like (PK-like)"/>
    <property type="match status" value="1"/>
</dbReference>
<dbReference type="AlphaFoldDB" id="A0A1I0FD62"/>
<dbReference type="EMBL" id="BLMI01000105">
    <property type="protein sequence ID" value="GFI40890.1"/>
    <property type="molecule type" value="Genomic_DNA"/>
</dbReference>
<dbReference type="RefSeq" id="WP_092354208.1">
    <property type="nucleotide sequence ID" value="NZ_BLMI01000105.1"/>
</dbReference>
<name>A0A1I0FD62_9FIRM</name>
<proteinExistence type="predicted"/>
<dbReference type="EMBL" id="FOIN01000018">
    <property type="protein sequence ID" value="SET55878.1"/>
    <property type="molecule type" value="Genomic_DNA"/>
</dbReference>
<protein>
    <recommendedName>
        <fullName evidence="5">Spore coat protein YsxE</fullName>
    </recommendedName>
</protein>
<sequence>MYVSKVIKEAYALEVIGYIKVSKKVYKVKCKEGFFCLKFVEDNSITVVWDHIESLHLKCFLPIIKNSRQQILTTSEGKTFYLSPWLANDNVIIKELKLKFYYECLAYLHTTSFFNYSVSKSFFKRQIEDIEKIICERKLYYEELMKNFETLAYRSPTGWMFVLNYHRIECCLNNALELLECYQNYVCNLDSIRLCLTYNNFNYNHIMMKESKLISIDYIKINLCIYDIYNMYQKIPELIFDFDIILDSYFCKLKLLKEERLLLQCLLHVVPIIKLDHDEINNIITMSRLLYYLDSISSLNKKLSID</sequence>
<gene>
    <name evidence="1" type="ORF">IMSAGC017_00929</name>
    <name evidence="2" type="ORF">SAMN04489758_11831</name>
</gene>
<reference evidence="2" key="1">
    <citation type="submission" date="2016-10" db="EMBL/GenBank/DDBJ databases">
        <authorList>
            <person name="de Groot N.N."/>
        </authorList>
    </citation>
    <scope>NUCLEOTIDE SEQUENCE [LARGE SCALE GENOMIC DNA]</scope>
    <source>
        <strain evidence="2">DSM 1551</strain>
    </source>
</reference>
<evidence type="ECO:0000313" key="2">
    <source>
        <dbReference type="EMBL" id="SET55878.1"/>
    </source>
</evidence>
<dbReference type="GeneID" id="78288577"/>
<evidence type="ECO:0000313" key="3">
    <source>
        <dbReference type="Proteomes" id="UP000198558"/>
    </source>
</evidence>
<reference evidence="1 4" key="3">
    <citation type="journal article" date="2020" name="Microbiome">
        <title>Single-cell genomics of uncultured bacteria reveals dietary fiber responders in the mouse gut microbiota.</title>
        <authorList>
            <person name="Chijiiwa R."/>
            <person name="Hosokawa M."/>
            <person name="Kogawa M."/>
            <person name="Nishikawa Y."/>
            <person name="Ide K."/>
            <person name="Sakanashi C."/>
            <person name="Takahashi K."/>
            <person name="Takeyama H."/>
        </authorList>
    </citation>
    <scope>NUCLEOTIDE SEQUENCE [LARGE SCALE GENOMIC DNA]</scope>
    <source>
        <strain evidence="1">IMSAGC_017</strain>
    </source>
</reference>
<dbReference type="Proteomes" id="UP000490821">
    <property type="component" value="Unassembled WGS sequence"/>
</dbReference>